<dbReference type="SUPFAM" id="SSF55826">
    <property type="entry name" value="YbaK/ProRS associated domain"/>
    <property type="match status" value="1"/>
</dbReference>
<feature type="domain" description="YbaK/aminoacyl-tRNA synthetase-associated" evidence="2">
    <location>
        <begin position="59"/>
        <end position="179"/>
    </location>
</feature>
<dbReference type="Pfam" id="PF04073">
    <property type="entry name" value="tRNA_edit"/>
    <property type="match status" value="1"/>
</dbReference>
<dbReference type="InterPro" id="IPR036754">
    <property type="entry name" value="YbaK/aa-tRNA-synt-asso_dom_sf"/>
</dbReference>
<reference evidence="3 4" key="1">
    <citation type="journal article" date="2019" name="Int. J. Syst. Evol. Microbiol.">
        <title>The Global Catalogue of Microorganisms (GCM) 10K type strain sequencing project: providing services to taxonomists for standard genome sequencing and annotation.</title>
        <authorList>
            <consortium name="The Broad Institute Genomics Platform"/>
            <consortium name="The Broad Institute Genome Sequencing Center for Infectious Disease"/>
            <person name="Wu L."/>
            <person name="Ma J."/>
        </authorList>
    </citation>
    <scope>NUCLEOTIDE SEQUENCE [LARGE SCALE GENOMIC DNA]</scope>
    <source>
        <strain evidence="3 4">JCM 4358</strain>
    </source>
</reference>
<dbReference type="InterPro" id="IPR007214">
    <property type="entry name" value="YbaK/aa-tRNA-synth-assoc-dom"/>
</dbReference>
<evidence type="ECO:0000256" key="1">
    <source>
        <dbReference type="SAM" id="MobiDB-lite"/>
    </source>
</evidence>
<sequence>MPDGTHRDPGPHDTDRHGTGRHDTGRHDTGRHDTYGHLISLLYSAGVDYRLIDHDPEGATEAVCALRGHPAGEAAKCIVLRVKVDRRTTRHVLAVVPGDRQVDLDAVRALFAARYVGFSDPGTAERLARAVPGTVLPFSFDPDLELVADPDVVALPKLYFNAARLDRSLLISGSDYERLAKPRIERIATPAPV</sequence>
<dbReference type="Gene3D" id="3.90.960.10">
    <property type="entry name" value="YbaK/aminoacyl-tRNA synthetase-associated domain"/>
    <property type="match status" value="1"/>
</dbReference>
<feature type="region of interest" description="Disordered" evidence="1">
    <location>
        <begin position="1"/>
        <end position="31"/>
    </location>
</feature>
<evidence type="ECO:0000259" key="2">
    <source>
        <dbReference type="Pfam" id="PF04073"/>
    </source>
</evidence>
<organism evidence="3 4">
    <name type="scientific">Streptomyces coeruleofuscus</name>
    <dbReference type="NCBI Taxonomy" id="66879"/>
    <lineage>
        <taxon>Bacteria</taxon>
        <taxon>Bacillati</taxon>
        <taxon>Actinomycetota</taxon>
        <taxon>Actinomycetes</taxon>
        <taxon>Kitasatosporales</taxon>
        <taxon>Streptomycetaceae</taxon>
        <taxon>Streptomyces</taxon>
    </lineage>
</organism>
<evidence type="ECO:0000313" key="4">
    <source>
        <dbReference type="Proteomes" id="UP001499986"/>
    </source>
</evidence>
<dbReference type="EMBL" id="BAAASE010000001">
    <property type="protein sequence ID" value="GAA2381513.1"/>
    <property type="molecule type" value="Genomic_DNA"/>
</dbReference>
<accession>A0ABN3HIV8</accession>
<name>A0ABN3HIV8_9ACTN</name>
<comment type="caution">
    <text evidence="3">The sequence shown here is derived from an EMBL/GenBank/DDBJ whole genome shotgun (WGS) entry which is preliminary data.</text>
</comment>
<keyword evidence="4" id="KW-1185">Reference proteome</keyword>
<protein>
    <recommendedName>
        <fullName evidence="2">YbaK/aminoacyl-tRNA synthetase-associated domain-containing protein</fullName>
    </recommendedName>
</protein>
<dbReference type="RefSeq" id="WP_086851684.1">
    <property type="nucleotide sequence ID" value="NZ_BAAASE010000001.1"/>
</dbReference>
<gene>
    <name evidence="3" type="ORF">GCM10010255_04040</name>
</gene>
<evidence type="ECO:0000313" key="3">
    <source>
        <dbReference type="EMBL" id="GAA2381513.1"/>
    </source>
</evidence>
<proteinExistence type="predicted"/>
<dbReference type="Proteomes" id="UP001499986">
    <property type="component" value="Unassembled WGS sequence"/>
</dbReference>